<keyword evidence="1 3" id="KW-0812">Transmembrane</keyword>
<evidence type="ECO:0000313" key="5">
    <source>
        <dbReference type="EMBL" id="KKS43433.1"/>
    </source>
</evidence>
<gene>
    <name evidence="5" type="ORF">UV06_C0001G0167</name>
</gene>
<dbReference type="EMBL" id="LCDA01000001">
    <property type="protein sequence ID" value="KKS43433.1"/>
    <property type="molecule type" value="Genomic_DNA"/>
</dbReference>
<feature type="domain" description="Membrane insertase YidC/Oxa/ALB C-terminal" evidence="4">
    <location>
        <begin position="32"/>
        <end position="224"/>
    </location>
</feature>
<evidence type="ECO:0000256" key="2">
    <source>
        <dbReference type="SAM" id="MobiDB-lite"/>
    </source>
</evidence>
<name>A0A0G1C1B9_9BACT</name>
<evidence type="ECO:0000259" key="4">
    <source>
        <dbReference type="Pfam" id="PF02096"/>
    </source>
</evidence>
<evidence type="ECO:0000256" key="3">
    <source>
        <dbReference type="SAM" id="Phobius"/>
    </source>
</evidence>
<accession>A0A0G1C1B9</accession>
<protein>
    <submittedName>
        <fullName evidence="5">Membrane protein insertase</fullName>
    </submittedName>
</protein>
<keyword evidence="3" id="KW-1133">Transmembrane helix</keyword>
<dbReference type="Proteomes" id="UP000033854">
    <property type="component" value="Unassembled WGS sequence"/>
</dbReference>
<feature type="transmembrane region" description="Helical" evidence="3">
    <location>
        <begin position="186"/>
        <end position="204"/>
    </location>
</feature>
<proteinExistence type="inferred from homology"/>
<evidence type="ECO:0000313" key="6">
    <source>
        <dbReference type="Proteomes" id="UP000033854"/>
    </source>
</evidence>
<feature type="transmembrane region" description="Helical" evidence="3">
    <location>
        <begin position="7"/>
        <end position="27"/>
    </location>
</feature>
<dbReference type="InterPro" id="IPR028055">
    <property type="entry name" value="YidC/Oxa/ALB_C"/>
</dbReference>
<evidence type="ECO:0000256" key="1">
    <source>
        <dbReference type="RuleBase" id="RU003945"/>
    </source>
</evidence>
<organism evidence="5 6">
    <name type="scientific">Candidatus Collierbacteria bacterium GW2011_GWA2_42_17</name>
    <dbReference type="NCBI Taxonomy" id="1618378"/>
    <lineage>
        <taxon>Bacteria</taxon>
        <taxon>Candidatus Collieribacteriota</taxon>
    </lineage>
</organism>
<dbReference type="GO" id="GO:0016020">
    <property type="term" value="C:membrane"/>
    <property type="evidence" value="ECO:0007669"/>
    <property type="project" value="UniProtKB-SubCell"/>
</dbReference>
<comment type="similarity">
    <text evidence="1">Belongs to the OXA1/ALB3/YidC family.</text>
</comment>
<sequence>MEIFTTYFYQPFFNILVGLYWLVGQILPSPDMGIAVILFAVSVRLILLPVDLAGDRSAEDKYEIAKKIKQLKKDLASDPIRLKAETRRVMRTRPGAIISEIINVVIQVMVILMLYRIFTTGLEGADLHLLYDFMPKIQTPIDLMFLGIYDLSHTNNTLNILQSLMIATNEAMHLYFSPVKPDKKDFVSLVIIFPIFCFVIFMFLPAGKKVYIITSIAFTMVVRLVRQLLYLYYSLSKKTAPSTTTETPSEAELPLSSLPTPTPPEKTI</sequence>
<keyword evidence="3" id="KW-0472">Membrane</keyword>
<feature type="transmembrane region" description="Helical" evidence="3">
    <location>
        <begin position="97"/>
        <end position="118"/>
    </location>
</feature>
<feature type="transmembrane region" description="Helical" evidence="3">
    <location>
        <begin position="33"/>
        <end position="53"/>
    </location>
</feature>
<feature type="compositionally biased region" description="Low complexity" evidence="2">
    <location>
        <begin position="240"/>
        <end position="259"/>
    </location>
</feature>
<comment type="caution">
    <text evidence="5">The sequence shown here is derived from an EMBL/GenBank/DDBJ whole genome shotgun (WGS) entry which is preliminary data.</text>
</comment>
<dbReference type="AlphaFoldDB" id="A0A0G1C1B9"/>
<dbReference type="Pfam" id="PF02096">
    <property type="entry name" value="60KD_IMP"/>
    <property type="match status" value="1"/>
</dbReference>
<comment type="subcellular location">
    <subcellularLocation>
        <location evidence="1">Membrane</location>
        <topology evidence="1">Multi-pass membrane protein</topology>
    </subcellularLocation>
</comment>
<reference evidence="5 6" key="1">
    <citation type="journal article" date="2015" name="Nature">
        <title>rRNA introns, odd ribosomes, and small enigmatic genomes across a large radiation of phyla.</title>
        <authorList>
            <person name="Brown C.T."/>
            <person name="Hug L.A."/>
            <person name="Thomas B.C."/>
            <person name="Sharon I."/>
            <person name="Castelle C.J."/>
            <person name="Singh A."/>
            <person name="Wilkins M.J."/>
            <person name="Williams K.H."/>
            <person name="Banfield J.F."/>
        </authorList>
    </citation>
    <scope>NUCLEOTIDE SEQUENCE [LARGE SCALE GENOMIC DNA]</scope>
</reference>
<feature type="region of interest" description="Disordered" evidence="2">
    <location>
        <begin position="240"/>
        <end position="268"/>
    </location>
</feature>